<keyword evidence="4" id="KW-1133">Transmembrane helix</keyword>
<evidence type="ECO:0000256" key="5">
    <source>
        <dbReference type="ARBA" id="ARBA00023136"/>
    </source>
</evidence>
<accession>A0A8H4BSI3</accession>
<dbReference type="PROSITE" id="PS01309">
    <property type="entry name" value="UPF0057"/>
    <property type="match status" value="1"/>
</dbReference>
<organism evidence="7 8">
    <name type="scientific">Mucor circinelloides f. lusitanicus</name>
    <name type="common">Mucor racemosus var. lusitanicus</name>
    <dbReference type="NCBI Taxonomy" id="29924"/>
    <lineage>
        <taxon>Eukaryota</taxon>
        <taxon>Fungi</taxon>
        <taxon>Fungi incertae sedis</taxon>
        <taxon>Mucoromycota</taxon>
        <taxon>Mucoromycotina</taxon>
        <taxon>Mucoromycetes</taxon>
        <taxon>Mucorales</taxon>
        <taxon>Mucorineae</taxon>
        <taxon>Mucoraceae</taxon>
        <taxon>Mucor</taxon>
    </lineage>
</organism>
<dbReference type="EMBL" id="JAAECE010000001">
    <property type="protein sequence ID" value="KAF1807399.1"/>
    <property type="molecule type" value="Genomic_DNA"/>
</dbReference>
<dbReference type="PANTHER" id="PTHR21659">
    <property type="entry name" value="HYDROPHOBIC PROTEIN RCI2 LOW TEMPERATURE AND SALT RESPONSIVE PROTEIN LTI6 -RELATED"/>
    <property type="match status" value="1"/>
</dbReference>
<keyword evidence="3" id="KW-0812">Transmembrane</keyword>
<dbReference type="Proteomes" id="UP000469890">
    <property type="component" value="Unassembled WGS sequence"/>
</dbReference>
<evidence type="ECO:0000313" key="8">
    <source>
        <dbReference type="Proteomes" id="UP000469890"/>
    </source>
</evidence>
<sequence>MMVDCCVILLTLLFPPLGVLLMFGCGADFCINLCLTFLGYLPGHIHAFYLMVTRPDKPPRQGVVYQQVPPSRPQGGPPHGYSHGPPQPYSPGPSQGYAPPPQTYPPTPQAYKPSPSKHTSSYTSSQPPPPPYK</sequence>
<feature type="region of interest" description="Disordered" evidence="6">
    <location>
        <begin position="60"/>
        <end position="133"/>
    </location>
</feature>
<evidence type="ECO:0000256" key="2">
    <source>
        <dbReference type="ARBA" id="ARBA00009530"/>
    </source>
</evidence>
<feature type="compositionally biased region" description="Low complexity" evidence="6">
    <location>
        <begin position="109"/>
        <end position="125"/>
    </location>
</feature>
<evidence type="ECO:0000256" key="4">
    <source>
        <dbReference type="ARBA" id="ARBA00022989"/>
    </source>
</evidence>
<gene>
    <name evidence="7" type="ORF">FB192DRAFT_1338755</name>
</gene>
<protein>
    <recommendedName>
        <fullName evidence="9">Stress response RCI peptide</fullName>
    </recommendedName>
</protein>
<comment type="subcellular location">
    <subcellularLocation>
        <location evidence="1">Membrane</location>
    </subcellularLocation>
</comment>
<reference evidence="7 8" key="1">
    <citation type="submission" date="2019-09" db="EMBL/GenBank/DDBJ databases">
        <authorList>
            <consortium name="DOE Joint Genome Institute"/>
            <person name="Mondo S.J."/>
            <person name="Navarro-Mendoza M.I."/>
            <person name="Perez-Arques C."/>
            <person name="Panchal S."/>
            <person name="Nicolas F.E."/>
            <person name="Ganguly P."/>
            <person name="Pangilinan J."/>
            <person name="Grigoriev I."/>
            <person name="Heitman J."/>
            <person name="Sanya K."/>
            <person name="Garre V."/>
        </authorList>
    </citation>
    <scope>NUCLEOTIDE SEQUENCE [LARGE SCALE GENOMIC DNA]</scope>
    <source>
        <strain evidence="7 8">MU402</strain>
    </source>
</reference>
<dbReference type="Pfam" id="PF01679">
    <property type="entry name" value="Pmp3"/>
    <property type="match status" value="1"/>
</dbReference>
<evidence type="ECO:0000256" key="3">
    <source>
        <dbReference type="ARBA" id="ARBA00022692"/>
    </source>
</evidence>
<proteinExistence type="inferred from homology"/>
<keyword evidence="5" id="KW-0472">Membrane</keyword>
<feature type="compositionally biased region" description="Pro residues" evidence="6">
    <location>
        <begin position="98"/>
        <end position="108"/>
    </location>
</feature>
<dbReference type="GO" id="GO:0016020">
    <property type="term" value="C:membrane"/>
    <property type="evidence" value="ECO:0007669"/>
    <property type="project" value="UniProtKB-SubCell"/>
</dbReference>
<dbReference type="PANTHER" id="PTHR21659:SF42">
    <property type="entry name" value="UPF0057 MEMBRANE PROTEIN ZK632.10-RELATED"/>
    <property type="match status" value="1"/>
</dbReference>
<comment type="caution">
    <text evidence="7">The sequence shown here is derived from an EMBL/GenBank/DDBJ whole genome shotgun (WGS) entry which is preliminary data.</text>
</comment>
<evidence type="ECO:0008006" key="9">
    <source>
        <dbReference type="Google" id="ProtNLM"/>
    </source>
</evidence>
<dbReference type="InterPro" id="IPR000612">
    <property type="entry name" value="PMP3"/>
</dbReference>
<dbReference type="AlphaFoldDB" id="A0A8H4BSI3"/>
<name>A0A8H4BSI3_MUCCL</name>
<evidence type="ECO:0000256" key="6">
    <source>
        <dbReference type="SAM" id="MobiDB-lite"/>
    </source>
</evidence>
<comment type="similarity">
    <text evidence="2">Belongs to the UPF0057 (PMP3) family.</text>
</comment>
<evidence type="ECO:0000313" key="7">
    <source>
        <dbReference type="EMBL" id="KAF1807399.1"/>
    </source>
</evidence>
<evidence type="ECO:0000256" key="1">
    <source>
        <dbReference type="ARBA" id="ARBA00004370"/>
    </source>
</evidence>